<name>A0A829GU74_LACPA</name>
<accession>A0A829GU74</accession>
<protein>
    <submittedName>
        <fullName evidence="4">Mrr restiction system protein</fullName>
    </submittedName>
</protein>
<dbReference type="PANTHER" id="PTHR30015:SF7">
    <property type="entry name" value="TYPE IV METHYL-DIRECTED RESTRICTION ENZYME ECOKMRR"/>
    <property type="match status" value="1"/>
</dbReference>
<dbReference type="RefSeq" id="WP_016373141.1">
    <property type="nucleotide sequence ID" value="NZ_ANKB01000041.1"/>
</dbReference>
<dbReference type="EMBL" id="ANKB01000041">
    <property type="protein sequence ID" value="EPC64058.1"/>
    <property type="molecule type" value="Genomic_DNA"/>
</dbReference>
<dbReference type="AlphaFoldDB" id="A0A829GU74"/>
<organism evidence="4 5">
    <name type="scientific">Lacticaseibacillus paracasei subsp. tolerans Lpl14</name>
    <dbReference type="NCBI Taxonomy" id="1256229"/>
    <lineage>
        <taxon>Bacteria</taxon>
        <taxon>Bacillati</taxon>
        <taxon>Bacillota</taxon>
        <taxon>Bacilli</taxon>
        <taxon>Lactobacillales</taxon>
        <taxon>Lactobacillaceae</taxon>
        <taxon>Lacticaseibacillus</taxon>
    </lineage>
</organism>
<gene>
    <name evidence="4" type="ORF">Lpl14_10962</name>
</gene>
<dbReference type="Pfam" id="PF04471">
    <property type="entry name" value="Mrr_cat"/>
    <property type="match status" value="1"/>
</dbReference>
<evidence type="ECO:0000259" key="2">
    <source>
        <dbReference type="Pfam" id="PF04471"/>
    </source>
</evidence>
<evidence type="ECO:0000259" key="3">
    <source>
        <dbReference type="Pfam" id="PF14338"/>
    </source>
</evidence>
<dbReference type="InterPro" id="IPR011335">
    <property type="entry name" value="Restrct_endonuc-II-like"/>
</dbReference>
<keyword evidence="1" id="KW-0378">Hydrolase</keyword>
<reference evidence="4 5" key="1">
    <citation type="journal article" date="2013" name="PLoS ONE">
        <title>Lactobacillus paracasei comparative genomics: towards species pan-genome definition and exploitation of diversity.</title>
        <authorList>
            <person name="Smokvina T."/>
            <person name="Wels M."/>
            <person name="Polka J."/>
            <person name="Chervaux C."/>
            <person name="Brisse S."/>
            <person name="Boekhorst J."/>
            <person name="van Hylckama Vlieg J.E."/>
            <person name="Siezen R.J."/>
        </authorList>
    </citation>
    <scope>NUCLEOTIDE SEQUENCE [LARGE SCALE GENOMIC DNA]</scope>
    <source>
        <strain evidence="4 5">Lpl14</strain>
    </source>
</reference>
<evidence type="ECO:0000313" key="4">
    <source>
        <dbReference type="EMBL" id="EPC64058.1"/>
    </source>
</evidence>
<feature type="domain" description="Restriction system protein Mrr-like N-terminal" evidence="3">
    <location>
        <begin position="18"/>
        <end position="103"/>
    </location>
</feature>
<dbReference type="GO" id="GO:0009307">
    <property type="term" value="P:DNA restriction-modification system"/>
    <property type="evidence" value="ECO:0007669"/>
    <property type="project" value="InterPro"/>
</dbReference>
<dbReference type="GO" id="GO:0003677">
    <property type="term" value="F:DNA binding"/>
    <property type="evidence" value="ECO:0007669"/>
    <property type="project" value="InterPro"/>
</dbReference>
<dbReference type="InterPro" id="IPR011856">
    <property type="entry name" value="tRNA_endonuc-like_dom_sf"/>
</dbReference>
<evidence type="ECO:0000256" key="1">
    <source>
        <dbReference type="ARBA" id="ARBA00022801"/>
    </source>
</evidence>
<dbReference type="PANTHER" id="PTHR30015">
    <property type="entry name" value="MRR RESTRICTION SYSTEM PROTEIN"/>
    <property type="match status" value="1"/>
</dbReference>
<feature type="domain" description="Restriction endonuclease type IV Mrr" evidence="2">
    <location>
        <begin position="174"/>
        <end position="291"/>
    </location>
</feature>
<dbReference type="Gene3D" id="3.40.1350.10">
    <property type="match status" value="1"/>
</dbReference>
<evidence type="ECO:0000313" key="5">
    <source>
        <dbReference type="Proteomes" id="UP000014285"/>
    </source>
</evidence>
<comment type="caution">
    <text evidence="4">The sequence shown here is derived from an EMBL/GenBank/DDBJ whole genome shotgun (WGS) entry which is preliminary data.</text>
</comment>
<sequence length="315" mass="35358">MVKYSVLKQGNHGLPSWDGLLGPVMVTAISKPRWDRRELIAAVVASIDLPDALLKKKLSDEHTGTIIDDRVSWAMSELTIAGLLNRPSRAVYEVTKLGEKLTAEHHIKLSTDIVREQFSYKTHIRELEQRRKSHSPVALDDDLTTNVDELEQIRSQIIDYNNRIATELLERIRGAEPVFFEHLVADLLTKMGYQGQDGSTIVTPPSNDGGIDGIINQDPLGTSTVYIQAKRYQASNIVQRPAIDTFFGALSRVHADRGVFITTSSFSKSAKETAKGFSIVLIDGVQLSDLMLRYHVGVQIRYHDELLKIDEDYFE</sequence>
<proteinExistence type="predicted"/>
<dbReference type="GO" id="GO:0015666">
    <property type="term" value="F:restriction endodeoxyribonuclease activity"/>
    <property type="evidence" value="ECO:0007669"/>
    <property type="project" value="TreeGrafter"/>
</dbReference>
<dbReference type="InterPro" id="IPR025745">
    <property type="entry name" value="Mrr-like_N_dom"/>
</dbReference>
<dbReference type="Pfam" id="PF14338">
    <property type="entry name" value="Mrr_N"/>
    <property type="match status" value="1"/>
</dbReference>
<dbReference type="SUPFAM" id="SSF52980">
    <property type="entry name" value="Restriction endonuclease-like"/>
    <property type="match status" value="1"/>
</dbReference>
<dbReference type="Proteomes" id="UP000014285">
    <property type="component" value="Unassembled WGS sequence"/>
</dbReference>
<dbReference type="InterPro" id="IPR052906">
    <property type="entry name" value="Type_IV_Methyl-Rstrct_Enzyme"/>
</dbReference>
<dbReference type="InterPro" id="IPR007560">
    <property type="entry name" value="Restrct_endonuc_IV_Mrr"/>
</dbReference>